<dbReference type="Gene3D" id="1.10.10.10">
    <property type="entry name" value="Winged helix-like DNA-binding domain superfamily/Winged helix DNA-binding domain"/>
    <property type="match status" value="1"/>
</dbReference>
<sequence>MPPTSKTSSVPTLSSDTYSLSSDLTTRASSVQQAYAYVRDGIISGRFPEGARITEKEVSEALGLSRTPVREGLRLLVADGLLILRANAGATVRTWTTQEIRDLYAVRILIESELAALAATRMSPATLAELHEIQDEMESRGPDISASNLDRIAPLNRNFHARISESAGNARLLAMRTKGVDIKIILLTRRSYDRARLARTFQHHRELIDAFTSRDPEWARAVMHGHLRSAQFALLERSSPPTDQNAAR</sequence>
<keyword evidence="1" id="KW-0805">Transcription regulation</keyword>
<evidence type="ECO:0000256" key="2">
    <source>
        <dbReference type="ARBA" id="ARBA00023125"/>
    </source>
</evidence>
<dbReference type="SUPFAM" id="SSF46785">
    <property type="entry name" value="Winged helix' DNA-binding domain"/>
    <property type="match status" value="1"/>
</dbReference>
<dbReference type="SUPFAM" id="SSF48008">
    <property type="entry name" value="GntR ligand-binding domain-like"/>
    <property type="match status" value="1"/>
</dbReference>
<dbReference type="SMART" id="SM00895">
    <property type="entry name" value="FCD"/>
    <property type="match status" value="1"/>
</dbReference>
<keyword evidence="2 5" id="KW-0238">DNA-binding</keyword>
<organism evidence="5 6">
    <name type="scientific">Pigmentiphaga kullae</name>
    <dbReference type="NCBI Taxonomy" id="151784"/>
    <lineage>
        <taxon>Bacteria</taxon>
        <taxon>Pseudomonadati</taxon>
        <taxon>Pseudomonadota</taxon>
        <taxon>Betaproteobacteria</taxon>
        <taxon>Burkholderiales</taxon>
        <taxon>Alcaligenaceae</taxon>
        <taxon>Pigmentiphaga</taxon>
    </lineage>
</organism>
<dbReference type="InterPro" id="IPR036390">
    <property type="entry name" value="WH_DNA-bd_sf"/>
</dbReference>
<proteinExistence type="predicted"/>
<gene>
    <name evidence="5" type="ORF">EV675_5441</name>
</gene>
<feature type="domain" description="HTH gntR-type" evidence="4">
    <location>
        <begin position="28"/>
        <end position="95"/>
    </location>
</feature>
<accession>A0A4Q7N9U1</accession>
<reference evidence="5 6" key="1">
    <citation type="submission" date="2019-02" db="EMBL/GenBank/DDBJ databases">
        <title>Genomic Encyclopedia of Type Strains, Phase IV (KMG-IV): sequencing the most valuable type-strain genomes for metagenomic binning, comparative biology and taxonomic classification.</title>
        <authorList>
            <person name="Goeker M."/>
        </authorList>
    </citation>
    <scope>NUCLEOTIDE SEQUENCE [LARGE SCALE GENOMIC DNA]</scope>
    <source>
        <strain evidence="5 6">K24</strain>
    </source>
</reference>
<dbReference type="Pfam" id="PF07729">
    <property type="entry name" value="FCD"/>
    <property type="match status" value="1"/>
</dbReference>
<dbReference type="CDD" id="cd07377">
    <property type="entry name" value="WHTH_GntR"/>
    <property type="match status" value="1"/>
</dbReference>
<evidence type="ECO:0000256" key="3">
    <source>
        <dbReference type="ARBA" id="ARBA00023163"/>
    </source>
</evidence>
<dbReference type="PROSITE" id="PS50949">
    <property type="entry name" value="HTH_GNTR"/>
    <property type="match status" value="1"/>
</dbReference>
<dbReference type="Gene3D" id="1.20.120.530">
    <property type="entry name" value="GntR ligand-binding domain-like"/>
    <property type="match status" value="1"/>
</dbReference>
<dbReference type="GO" id="GO:0003700">
    <property type="term" value="F:DNA-binding transcription factor activity"/>
    <property type="evidence" value="ECO:0007669"/>
    <property type="project" value="InterPro"/>
</dbReference>
<name>A0A4Q7N9U1_9BURK</name>
<dbReference type="InterPro" id="IPR036388">
    <property type="entry name" value="WH-like_DNA-bd_sf"/>
</dbReference>
<dbReference type="EMBL" id="SGXC01000003">
    <property type="protein sequence ID" value="RZS78784.1"/>
    <property type="molecule type" value="Genomic_DNA"/>
</dbReference>
<evidence type="ECO:0000313" key="6">
    <source>
        <dbReference type="Proteomes" id="UP000292445"/>
    </source>
</evidence>
<dbReference type="InterPro" id="IPR000524">
    <property type="entry name" value="Tscrpt_reg_HTH_GntR"/>
</dbReference>
<dbReference type="SMART" id="SM00345">
    <property type="entry name" value="HTH_GNTR"/>
    <property type="match status" value="1"/>
</dbReference>
<comment type="caution">
    <text evidence="5">The sequence shown here is derived from an EMBL/GenBank/DDBJ whole genome shotgun (WGS) entry which is preliminary data.</text>
</comment>
<dbReference type="PRINTS" id="PR00035">
    <property type="entry name" value="HTHGNTR"/>
</dbReference>
<protein>
    <submittedName>
        <fullName evidence="5">DNA-binding GntR family transcriptional regulator</fullName>
    </submittedName>
</protein>
<dbReference type="OrthoDB" id="9799812at2"/>
<dbReference type="InterPro" id="IPR011711">
    <property type="entry name" value="GntR_C"/>
</dbReference>
<keyword evidence="3" id="KW-0804">Transcription</keyword>
<evidence type="ECO:0000313" key="5">
    <source>
        <dbReference type="EMBL" id="RZS78784.1"/>
    </source>
</evidence>
<dbReference type="Pfam" id="PF00392">
    <property type="entry name" value="GntR"/>
    <property type="match status" value="1"/>
</dbReference>
<dbReference type="Proteomes" id="UP000292445">
    <property type="component" value="Unassembled WGS sequence"/>
</dbReference>
<dbReference type="PANTHER" id="PTHR43537">
    <property type="entry name" value="TRANSCRIPTIONAL REGULATOR, GNTR FAMILY"/>
    <property type="match status" value="1"/>
</dbReference>
<dbReference type="PANTHER" id="PTHR43537:SF24">
    <property type="entry name" value="GLUCONATE OPERON TRANSCRIPTIONAL REPRESSOR"/>
    <property type="match status" value="1"/>
</dbReference>
<keyword evidence="6" id="KW-1185">Reference proteome</keyword>
<dbReference type="AlphaFoldDB" id="A0A4Q7N9U1"/>
<dbReference type="GO" id="GO:0003677">
    <property type="term" value="F:DNA binding"/>
    <property type="evidence" value="ECO:0007669"/>
    <property type="project" value="UniProtKB-KW"/>
</dbReference>
<evidence type="ECO:0000259" key="4">
    <source>
        <dbReference type="PROSITE" id="PS50949"/>
    </source>
</evidence>
<evidence type="ECO:0000256" key="1">
    <source>
        <dbReference type="ARBA" id="ARBA00023015"/>
    </source>
</evidence>
<dbReference type="InterPro" id="IPR008920">
    <property type="entry name" value="TF_FadR/GntR_C"/>
</dbReference>